<feature type="region of interest" description="Disordered" evidence="1">
    <location>
        <begin position="127"/>
        <end position="154"/>
    </location>
</feature>
<dbReference type="AlphaFoldDB" id="A0A6A5QMS3"/>
<feature type="region of interest" description="Disordered" evidence="1">
    <location>
        <begin position="331"/>
        <end position="350"/>
    </location>
</feature>
<evidence type="ECO:0000256" key="1">
    <source>
        <dbReference type="SAM" id="MobiDB-lite"/>
    </source>
</evidence>
<sequence length="398" mass="45933">MSGAPKLTIHRHWVEHTLIPYLRYAFSHVLAYDEDITPQICSAYQFCMTKLDHPYDGDDLIFERILHAIDSRHKNLAPDLDFMTENLETLAKFLIHRAQVQGPYELLGRVDVASDRWRKHEEERRERVRAEEKKAEQDRPFLVPPPPTTKLPTEDQIDPRLVYAVPGEYTSPQLSGTLLLNEDQYFRHQNQLIYERRRRGYLGHSWLEQVQHAAGAVSSPYAPANHPVPPPGYAHNQGYGKLIPPKSRLRRQNNLAHRPLPHLQQQAPYRSFEPATQQVQYHPFQAPIQQVQYHHIQALTQQPQYHPIQPKPQQLAHYNSNQPIHPRPPNMMAPNATNPSTYPSAPQPSIPVSDIAHLRGQDWNAAAEQRVREFQLLTPRQQAERFIALSNIPGASWG</sequence>
<proteinExistence type="predicted"/>
<feature type="compositionally biased region" description="Basic and acidic residues" evidence="1">
    <location>
        <begin position="127"/>
        <end position="139"/>
    </location>
</feature>
<organism evidence="2 3">
    <name type="scientific">Ampelomyces quisqualis</name>
    <name type="common">Powdery mildew agent</name>
    <dbReference type="NCBI Taxonomy" id="50730"/>
    <lineage>
        <taxon>Eukaryota</taxon>
        <taxon>Fungi</taxon>
        <taxon>Dikarya</taxon>
        <taxon>Ascomycota</taxon>
        <taxon>Pezizomycotina</taxon>
        <taxon>Dothideomycetes</taxon>
        <taxon>Pleosporomycetidae</taxon>
        <taxon>Pleosporales</taxon>
        <taxon>Pleosporineae</taxon>
        <taxon>Phaeosphaeriaceae</taxon>
        <taxon>Ampelomyces</taxon>
    </lineage>
</organism>
<dbReference type="OrthoDB" id="3794927at2759"/>
<reference evidence="2" key="1">
    <citation type="journal article" date="2020" name="Stud. Mycol.">
        <title>101 Dothideomycetes genomes: a test case for predicting lifestyles and emergence of pathogens.</title>
        <authorList>
            <person name="Haridas S."/>
            <person name="Albert R."/>
            <person name="Binder M."/>
            <person name="Bloem J."/>
            <person name="Labutti K."/>
            <person name="Salamov A."/>
            <person name="Andreopoulos B."/>
            <person name="Baker S."/>
            <person name="Barry K."/>
            <person name="Bills G."/>
            <person name="Bluhm B."/>
            <person name="Cannon C."/>
            <person name="Castanera R."/>
            <person name="Culley D."/>
            <person name="Daum C."/>
            <person name="Ezra D."/>
            <person name="Gonzalez J."/>
            <person name="Henrissat B."/>
            <person name="Kuo A."/>
            <person name="Liang C."/>
            <person name="Lipzen A."/>
            <person name="Lutzoni F."/>
            <person name="Magnuson J."/>
            <person name="Mondo S."/>
            <person name="Nolan M."/>
            <person name="Ohm R."/>
            <person name="Pangilinan J."/>
            <person name="Park H.-J."/>
            <person name="Ramirez L."/>
            <person name="Alfaro M."/>
            <person name="Sun H."/>
            <person name="Tritt A."/>
            <person name="Yoshinaga Y."/>
            <person name="Zwiers L.-H."/>
            <person name="Turgeon B."/>
            <person name="Goodwin S."/>
            <person name="Spatafora J."/>
            <person name="Crous P."/>
            <person name="Grigoriev I."/>
        </authorList>
    </citation>
    <scope>NUCLEOTIDE SEQUENCE</scope>
    <source>
        <strain evidence="2">HMLAC05119</strain>
    </source>
</reference>
<evidence type="ECO:0000313" key="3">
    <source>
        <dbReference type="Proteomes" id="UP000800096"/>
    </source>
</evidence>
<evidence type="ECO:0000313" key="2">
    <source>
        <dbReference type="EMBL" id="KAF1916642.1"/>
    </source>
</evidence>
<name>A0A6A5QMS3_AMPQU</name>
<dbReference type="EMBL" id="ML979135">
    <property type="protein sequence ID" value="KAF1916642.1"/>
    <property type="molecule type" value="Genomic_DNA"/>
</dbReference>
<protein>
    <submittedName>
        <fullName evidence="2">Uncharacterized protein</fullName>
    </submittedName>
</protein>
<accession>A0A6A5QMS3</accession>
<dbReference type="Proteomes" id="UP000800096">
    <property type="component" value="Unassembled WGS sequence"/>
</dbReference>
<keyword evidence="3" id="KW-1185">Reference proteome</keyword>
<gene>
    <name evidence="2" type="ORF">BDU57DRAFT_240110</name>
</gene>